<comment type="similarity">
    <text evidence="2">Belongs to the bacterial ribosomal protein bL27 family.</text>
</comment>
<organism evidence="8 9">
    <name type="scientific">Phaeoacremonium minimum (strain UCR-PA7)</name>
    <name type="common">Esca disease fungus</name>
    <name type="synonym">Togninia minima</name>
    <dbReference type="NCBI Taxonomy" id="1286976"/>
    <lineage>
        <taxon>Eukaryota</taxon>
        <taxon>Fungi</taxon>
        <taxon>Dikarya</taxon>
        <taxon>Ascomycota</taxon>
        <taxon>Pezizomycotina</taxon>
        <taxon>Sordariomycetes</taxon>
        <taxon>Sordariomycetidae</taxon>
        <taxon>Togniniales</taxon>
        <taxon>Togniniaceae</taxon>
        <taxon>Phaeoacremonium</taxon>
    </lineage>
</organism>
<dbReference type="GO" id="GO:0006412">
    <property type="term" value="P:translation"/>
    <property type="evidence" value="ECO:0007669"/>
    <property type="project" value="InterPro"/>
</dbReference>
<evidence type="ECO:0000256" key="3">
    <source>
        <dbReference type="ARBA" id="ARBA00022980"/>
    </source>
</evidence>
<dbReference type="KEGG" id="tmn:UCRPA7_4322"/>
<evidence type="ECO:0000256" key="2">
    <source>
        <dbReference type="ARBA" id="ARBA00010797"/>
    </source>
</evidence>
<evidence type="ECO:0000313" key="8">
    <source>
        <dbReference type="EMBL" id="EOO00230.1"/>
    </source>
</evidence>
<protein>
    <recommendedName>
        <fullName evidence="6">Large ribosomal subunit protein bL27m</fullName>
    </recommendedName>
</protein>
<gene>
    <name evidence="8" type="ORF">UCRPA7_4322</name>
</gene>
<keyword evidence="4" id="KW-0496">Mitochondrion</keyword>
<keyword evidence="3 8" id="KW-0689">Ribosomal protein</keyword>
<comment type="subcellular location">
    <subcellularLocation>
        <location evidence="1">Mitochondrion</location>
    </subcellularLocation>
</comment>
<dbReference type="GO" id="GO:0005762">
    <property type="term" value="C:mitochondrial large ribosomal subunit"/>
    <property type="evidence" value="ECO:0007669"/>
    <property type="project" value="TreeGrafter"/>
</dbReference>
<dbReference type="OrthoDB" id="1867012at2759"/>
<dbReference type="PRINTS" id="PR00063">
    <property type="entry name" value="RIBOSOMALL27"/>
</dbReference>
<dbReference type="HOGENOM" id="CLU_062495_0_1_1"/>
<evidence type="ECO:0000256" key="5">
    <source>
        <dbReference type="ARBA" id="ARBA00023274"/>
    </source>
</evidence>
<dbReference type="SUPFAM" id="SSF110324">
    <property type="entry name" value="Ribosomal L27 protein-like"/>
    <property type="match status" value="1"/>
</dbReference>
<dbReference type="PANTHER" id="PTHR15893">
    <property type="entry name" value="RIBOSOMAL PROTEIN L27"/>
    <property type="match status" value="1"/>
</dbReference>
<dbReference type="PANTHER" id="PTHR15893:SF0">
    <property type="entry name" value="LARGE RIBOSOMAL SUBUNIT PROTEIN BL27M"/>
    <property type="match status" value="1"/>
</dbReference>
<sequence length="310" mass="34972">MRLAQLHRPLQAVASGGYRPALTYSLALRPALVATPSFRDGNASIEGRKYASVKSQGAYKLRPRKTIPKKLGAKRSGDQYVIPGNIIYKQRGTIWHPGENVILGRDHTIHAGVAGYVKYYRDPLRHPTRQYIGVAFNREDKLPYPRHAVRKRKLGMVAVPRKEGAPADLLSASGLPRRVVRDAYYDLPTETSKKTRKAKKAKEPQGLALVTRRWQERRRTRVLHLNSNYSYAEGNAAIGRLAGRTMYTAPWKLGGRKARFRKMAQNKKLEAKQKELEREETRQRQAEMRAAEGPRKGKASKGKDGKKTAA</sequence>
<evidence type="ECO:0000256" key="4">
    <source>
        <dbReference type="ARBA" id="ARBA00023128"/>
    </source>
</evidence>
<dbReference type="InterPro" id="IPR001684">
    <property type="entry name" value="Ribosomal_bL27"/>
</dbReference>
<dbReference type="Proteomes" id="UP000014074">
    <property type="component" value="Unassembled WGS sequence"/>
</dbReference>
<dbReference type="FunFam" id="2.40.50.100:FF:000042">
    <property type="entry name" value="50S ribosomal protein L27"/>
    <property type="match status" value="1"/>
</dbReference>
<keyword evidence="9" id="KW-1185">Reference proteome</keyword>
<dbReference type="RefSeq" id="XP_007915053.1">
    <property type="nucleotide sequence ID" value="XM_007916862.1"/>
</dbReference>
<dbReference type="GO" id="GO:0003735">
    <property type="term" value="F:structural constituent of ribosome"/>
    <property type="evidence" value="ECO:0007669"/>
    <property type="project" value="InterPro"/>
</dbReference>
<proteinExistence type="inferred from homology"/>
<reference evidence="9" key="1">
    <citation type="journal article" date="2013" name="Genome Announc.">
        <title>Draft genome sequence of the ascomycete Phaeoacremonium aleophilum strain UCR-PA7, a causal agent of the esca disease complex in grapevines.</title>
        <authorList>
            <person name="Blanco-Ulate B."/>
            <person name="Rolshausen P."/>
            <person name="Cantu D."/>
        </authorList>
    </citation>
    <scope>NUCLEOTIDE SEQUENCE [LARGE SCALE GENOMIC DNA]</scope>
    <source>
        <strain evidence="9">UCR-PA7</strain>
    </source>
</reference>
<name>R8BLR9_PHAM7</name>
<dbReference type="GeneID" id="19324762"/>
<accession>R8BLR9</accession>
<dbReference type="EMBL" id="KB933101">
    <property type="protein sequence ID" value="EOO00230.1"/>
    <property type="molecule type" value="Genomic_DNA"/>
</dbReference>
<evidence type="ECO:0000256" key="1">
    <source>
        <dbReference type="ARBA" id="ARBA00004173"/>
    </source>
</evidence>
<evidence type="ECO:0000313" key="9">
    <source>
        <dbReference type="Proteomes" id="UP000014074"/>
    </source>
</evidence>
<dbReference type="Gene3D" id="2.40.50.100">
    <property type="match status" value="1"/>
</dbReference>
<feature type="region of interest" description="Disordered" evidence="7">
    <location>
        <begin position="264"/>
        <end position="310"/>
    </location>
</feature>
<feature type="compositionally biased region" description="Basic and acidic residues" evidence="7">
    <location>
        <begin position="267"/>
        <end position="310"/>
    </location>
</feature>
<dbReference type="AlphaFoldDB" id="R8BLR9"/>
<dbReference type="eggNOG" id="KOG4600">
    <property type="taxonomic scope" value="Eukaryota"/>
</dbReference>
<keyword evidence="5" id="KW-0687">Ribonucleoprotein</keyword>
<evidence type="ECO:0000256" key="7">
    <source>
        <dbReference type="SAM" id="MobiDB-lite"/>
    </source>
</evidence>
<dbReference type="Pfam" id="PF01016">
    <property type="entry name" value="Ribosomal_L27"/>
    <property type="match status" value="1"/>
</dbReference>
<evidence type="ECO:0000256" key="6">
    <source>
        <dbReference type="ARBA" id="ARBA00035267"/>
    </source>
</evidence>